<dbReference type="InterPro" id="IPR036767">
    <property type="entry name" value="ApaG_sf"/>
</dbReference>
<dbReference type="PANTHER" id="PTHR14289">
    <property type="entry name" value="F-BOX ONLY PROTEIN 3"/>
    <property type="match status" value="1"/>
</dbReference>
<dbReference type="NCBIfam" id="NF003967">
    <property type="entry name" value="PRK05461.1"/>
    <property type="match status" value="1"/>
</dbReference>
<dbReference type="HAMAP" id="MF_00791">
    <property type="entry name" value="ApaG"/>
    <property type="match status" value="1"/>
</dbReference>
<sequence>MYSATTRHIKVTVRPRFLAEESRPAEGRYFWAYTVEIANMGPETVQLRSRAWEITDENGRREDVRGAGVVGEQPVLEPGERFEYTSGCPLGTPSGLMVGTYLMVAESGETFEVAIPAFSLDSPYAKRSVN</sequence>
<dbReference type="AlphaFoldDB" id="A0A2S9QEE4"/>
<comment type="caution">
    <text evidence="4">The sequence shown here is derived from an EMBL/GenBank/DDBJ whole genome shotgun (WGS) entry which is preliminary data.</text>
</comment>
<dbReference type="PANTHER" id="PTHR14289:SF16">
    <property type="entry name" value="POLYMERASE DELTA-INTERACTING PROTEIN 2"/>
    <property type="match status" value="1"/>
</dbReference>
<dbReference type="SUPFAM" id="SSF110069">
    <property type="entry name" value="ApaG-like"/>
    <property type="match status" value="1"/>
</dbReference>
<evidence type="ECO:0000313" key="4">
    <source>
        <dbReference type="EMBL" id="PRH87695.1"/>
    </source>
</evidence>
<dbReference type="Pfam" id="PF04379">
    <property type="entry name" value="DUF525"/>
    <property type="match status" value="1"/>
</dbReference>
<reference evidence="4 5" key="1">
    <citation type="submission" date="2018-02" db="EMBL/GenBank/DDBJ databases">
        <title>Whole genome sequencing of endophytic bacterium.</title>
        <authorList>
            <person name="Eedara R."/>
            <person name="Podile A.R."/>
        </authorList>
    </citation>
    <scope>NUCLEOTIDE SEQUENCE [LARGE SCALE GENOMIC DNA]</scope>
    <source>
        <strain evidence="4 5">RP1T</strain>
    </source>
</reference>
<evidence type="ECO:0000259" key="3">
    <source>
        <dbReference type="PROSITE" id="PS51087"/>
    </source>
</evidence>
<protein>
    <recommendedName>
        <fullName evidence="1 2">Protein ApaG</fullName>
    </recommendedName>
</protein>
<dbReference type="InterPro" id="IPR007474">
    <property type="entry name" value="ApaG_domain"/>
</dbReference>
<keyword evidence="5" id="KW-1185">Reference proteome</keyword>
<evidence type="ECO:0000256" key="1">
    <source>
        <dbReference type="ARBA" id="ARBA00017693"/>
    </source>
</evidence>
<dbReference type="PROSITE" id="PS51087">
    <property type="entry name" value="APAG"/>
    <property type="match status" value="1"/>
</dbReference>
<evidence type="ECO:0000256" key="2">
    <source>
        <dbReference type="HAMAP-Rule" id="MF_00791"/>
    </source>
</evidence>
<feature type="domain" description="ApaG" evidence="3">
    <location>
        <begin position="3"/>
        <end position="127"/>
    </location>
</feature>
<dbReference type="GO" id="GO:0070987">
    <property type="term" value="P:error-free translesion synthesis"/>
    <property type="evidence" value="ECO:0007669"/>
    <property type="project" value="TreeGrafter"/>
</dbReference>
<gene>
    <name evidence="2" type="primary">apaG</name>
    <name evidence="4" type="ORF">C5L14_07075</name>
</gene>
<proteinExistence type="inferred from homology"/>
<dbReference type="OrthoDB" id="9795226at2"/>
<dbReference type="Gene3D" id="2.60.40.1470">
    <property type="entry name" value="ApaG domain"/>
    <property type="match status" value="1"/>
</dbReference>
<dbReference type="Proteomes" id="UP000237682">
    <property type="component" value="Unassembled WGS sequence"/>
</dbReference>
<dbReference type="InterPro" id="IPR023065">
    <property type="entry name" value="Uncharacterised_ApaG"/>
</dbReference>
<dbReference type="EMBL" id="PUEJ01000003">
    <property type="protein sequence ID" value="PRH87695.1"/>
    <property type="molecule type" value="Genomic_DNA"/>
</dbReference>
<dbReference type="RefSeq" id="WP_105861363.1">
    <property type="nucleotide sequence ID" value="NZ_PUEJ01000003.1"/>
</dbReference>
<evidence type="ECO:0000313" key="5">
    <source>
        <dbReference type="Proteomes" id="UP000237682"/>
    </source>
</evidence>
<accession>A0A2S9QEE4</accession>
<name>A0A2S9QEE4_9HYPH</name>
<organism evidence="4 5">
    <name type="scientific">Labrys okinawensis</name>
    <dbReference type="NCBI Taxonomy" id="346911"/>
    <lineage>
        <taxon>Bacteria</taxon>
        <taxon>Pseudomonadati</taxon>
        <taxon>Pseudomonadota</taxon>
        <taxon>Alphaproteobacteria</taxon>
        <taxon>Hyphomicrobiales</taxon>
        <taxon>Xanthobacteraceae</taxon>
        <taxon>Labrys</taxon>
    </lineage>
</organism>